<dbReference type="PRINTS" id="PR00081">
    <property type="entry name" value="GDHRDH"/>
</dbReference>
<dbReference type="Proteomes" id="UP001329430">
    <property type="component" value="Chromosome 7"/>
</dbReference>
<evidence type="ECO:0000256" key="3">
    <source>
        <dbReference type="ARBA" id="ARBA00006484"/>
    </source>
</evidence>
<evidence type="ECO:0000256" key="8">
    <source>
        <dbReference type="ARBA" id="ARBA00040243"/>
    </source>
</evidence>
<keyword evidence="11" id="KW-1185">Reference proteome</keyword>
<evidence type="ECO:0000256" key="1">
    <source>
        <dbReference type="ARBA" id="ARBA00004173"/>
    </source>
</evidence>
<comment type="similarity">
    <text evidence="3">Belongs to the short-chain dehydrogenases/reductases (SDR) family.</text>
</comment>
<feature type="domain" description="SCP2" evidence="9">
    <location>
        <begin position="306"/>
        <end position="394"/>
    </location>
</feature>
<proteinExistence type="inferred from homology"/>
<protein>
    <recommendedName>
        <fullName evidence="8">Hydroxysteroid dehydrogenase-like protein 2</fullName>
    </recommendedName>
</protein>
<comment type="subcellular location">
    <subcellularLocation>
        <location evidence="1">Mitochondrion</location>
    </subcellularLocation>
    <subcellularLocation>
        <location evidence="2">Peroxisome</location>
    </subcellularLocation>
</comment>
<dbReference type="EMBL" id="JAVRBK010000007">
    <property type="protein sequence ID" value="KAK5640974.1"/>
    <property type="molecule type" value="Genomic_DNA"/>
</dbReference>
<gene>
    <name evidence="10" type="ORF">RI129_009521</name>
</gene>
<evidence type="ECO:0000256" key="6">
    <source>
        <dbReference type="ARBA" id="ARBA00023128"/>
    </source>
</evidence>
<keyword evidence="5" id="KW-0560">Oxidoreductase</keyword>
<dbReference type="SUPFAM" id="SSF51735">
    <property type="entry name" value="NAD(P)-binding Rossmann-fold domains"/>
    <property type="match status" value="1"/>
</dbReference>
<evidence type="ECO:0000313" key="11">
    <source>
        <dbReference type="Proteomes" id="UP001329430"/>
    </source>
</evidence>
<dbReference type="PANTHER" id="PTHR42808">
    <property type="entry name" value="HYDROXYSTEROID DEHYDROGENASE-LIKE PROTEIN 2"/>
    <property type="match status" value="1"/>
</dbReference>
<dbReference type="InterPro" id="IPR036527">
    <property type="entry name" value="SCP2_sterol-bd_dom_sf"/>
</dbReference>
<dbReference type="CDD" id="cd09762">
    <property type="entry name" value="HSDL2_SDR_c"/>
    <property type="match status" value="1"/>
</dbReference>
<evidence type="ECO:0000313" key="10">
    <source>
        <dbReference type="EMBL" id="KAK5640974.1"/>
    </source>
</evidence>
<dbReference type="InterPro" id="IPR036291">
    <property type="entry name" value="NAD(P)-bd_dom_sf"/>
</dbReference>
<dbReference type="SUPFAM" id="SSF55718">
    <property type="entry name" value="SCP-like"/>
    <property type="match status" value="1"/>
</dbReference>
<comment type="caution">
    <text evidence="10">The sequence shown here is derived from an EMBL/GenBank/DDBJ whole genome shotgun (WGS) entry which is preliminary data.</text>
</comment>
<reference evidence="10 11" key="1">
    <citation type="journal article" date="2024" name="Insects">
        <title>An Improved Chromosome-Level Genome Assembly of the Firefly Pyrocoelia pectoralis.</title>
        <authorList>
            <person name="Fu X."/>
            <person name="Meyer-Rochow V.B."/>
            <person name="Ballantyne L."/>
            <person name="Zhu X."/>
        </authorList>
    </citation>
    <scope>NUCLEOTIDE SEQUENCE [LARGE SCALE GENOMIC DNA]</scope>
    <source>
        <strain evidence="10">XCY_ONT2</strain>
    </source>
</reference>
<accession>A0AAN7V6Z3</accession>
<dbReference type="Pfam" id="PF02036">
    <property type="entry name" value="SCP2"/>
    <property type="match status" value="1"/>
</dbReference>
<keyword evidence="4" id="KW-0521">NADP</keyword>
<dbReference type="GO" id="GO:0005739">
    <property type="term" value="C:mitochondrion"/>
    <property type="evidence" value="ECO:0007669"/>
    <property type="project" value="UniProtKB-SubCell"/>
</dbReference>
<dbReference type="InterPro" id="IPR002347">
    <property type="entry name" value="SDR_fam"/>
</dbReference>
<name>A0AAN7V6Z3_9COLE</name>
<evidence type="ECO:0000256" key="2">
    <source>
        <dbReference type="ARBA" id="ARBA00004275"/>
    </source>
</evidence>
<keyword evidence="6" id="KW-0496">Mitochondrion</keyword>
<dbReference type="Pfam" id="PF00106">
    <property type="entry name" value="adh_short"/>
    <property type="match status" value="1"/>
</dbReference>
<keyword evidence="7" id="KW-0576">Peroxisome</keyword>
<dbReference type="Gene3D" id="3.30.1050.10">
    <property type="entry name" value="SCP2 sterol-binding domain"/>
    <property type="match status" value="1"/>
</dbReference>
<dbReference type="FunFam" id="3.40.50.720:FF:000301">
    <property type="entry name" value="Hydroxysteroid dehydrogenase like 2"/>
    <property type="match status" value="1"/>
</dbReference>
<organism evidence="10 11">
    <name type="scientific">Pyrocoelia pectoralis</name>
    <dbReference type="NCBI Taxonomy" id="417401"/>
    <lineage>
        <taxon>Eukaryota</taxon>
        <taxon>Metazoa</taxon>
        <taxon>Ecdysozoa</taxon>
        <taxon>Arthropoda</taxon>
        <taxon>Hexapoda</taxon>
        <taxon>Insecta</taxon>
        <taxon>Pterygota</taxon>
        <taxon>Neoptera</taxon>
        <taxon>Endopterygota</taxon>
        <taxon>Coleoptera</taxon>
        <taxon>Polyphaga</taxon>
        <taxon>Elateriformia</taxon>
        <taxon>Elateroidea</taxon>
        <taxon>Lampyridae</taxon>
        <taxon>Lampyrinae</taxon>
        <taxon>Pyrocoelia</taxon>
    </lineage>
</organism>
<dbReference type="GO" id="GO:0016491">
    <property type="term" value="F:oxidoreductase activity"/>
    <property type="evidence" value="ECO:0007669"/>
    <property type="project" value="UniProtKB-KW"/>
</dbReference>
<dbReference type="AlphaFoldDB" id="A0AAN7V6Z3"/>
<dbReference type="InterPro" id="IPR003033">
    <property type="entry name" value="SCP2_sterol-bd_dom"/>
</dbReference>
<evidence type="ECO:0000256" key="5">
    <source>
        <dbReference type="ARBA" id="ARBA00023002"/>
    </source>
</evidence>
<evidence type="ECO:0000259" key="9">
    <source>
        <dbReference type="Pfam" id="PF02036"/>
    </source>
</evidence>
<evidence type="ECO:0000256" key="7">
    <source>
        <dbReference type="ARBA" id="ARBA00023140"/>
    </source>
</evidence>
<evidence type="ECO:0000256" key="4">
    <source>
        <dbReference type="ARBA" id="ARBA00022857"/>
    </source>
</evidence>
<dbReference type="PANTHER" id="PTHR42808:SF3">
    <property type="entry name" value="HYDROXYSTEROID DEHYDROGENASE-LIKE PROTEIN 2"/>
    <property type="match status" value="1"/>
</dbReference>
<dbReference type="NCBIfam" id="NF006133">
    <property type="entry name" value="PRK08278.1"/>
    <property type="match status" value="1"/>
</dbReference>
<sequence length="401" mass="43735">MINTGKLAGKTLFITGGSRGIGKEIALKAARDGANIVVAAKTTEPHPKLPGTIYSAVKEIEEAGGKGLACVVDVRDEKQIATAVDEAVKKFGGIDIVINNASAISITSTEATEMKRYDLMHNINTRGTFLVSKICLPYLKKSSNAHILNLSPPLNLQPIWFSSHLAYTMAKYGMSMCVLGMHEEFKPFNIAVNALWPRTAIDTAALQMLLGPDGSKKHGRKPEIVADAAYWILTHEPKPTGHFFIDDEVLLKAGITNLDQYLIDPNDKKELQLDFFLDPPGEPATEKLKGGKVGEVFKSFEGVLTSDLVSSYKCIYQFNITGEEAGKWYLNLKQGSGSWGEGDLSNEADATFTMDGNVFVNIFRGNLKSSAAFMTGKMKISGDMMKAMKLEKLMGLQKSKL</sequence>
<dbReference type="Gene3D" id="3.40.50.720">
    <property type="entry name" value="NAD(P)-binding Rossmann-like Domain"/>
    <property type="match status" value="1"/>
</dbReference>
<dbReference type="InterPro" id="IPR051935">
    <property type="entry name" value="HSDL2"/>
</dbReference>
<dbReference type="GO" id="GO:0005777">
    <property type="term" value="C:peroxisome"/>
    <property type="evidence" value="ECO:0007669"/>
    <property type="project" value="UniProtKB-SubCell"/>
</dbReference>